<keyword evidence="2" id="KW-1185">Reference proteome</keyword>
<gene>
    <name evidence="1" type="ORF">Clacol_005942</name>
</gene>
<evidence type="ECO:0000313" key="2">
    <source>
        <dbReference type="Proteomes" id="UP001050691"/>
    </source>
</evidence>
<proteinExistence type="predicted"/>
<reference evidence="1" key="1">
    <citation type="submission" date="2021-10" db="EMBL/GenBank/DDBJ databases">
        <title>De novo Genome Assembly of Clathrus columnatus (Basidiomycota, Fungi) Using Illumina and Nanopore Sequence Data.</title>
        <authorList>
            <person name="Ogiso-Tanaka E."/>
            <person name="Itagaki H."/>
            <person name="Hosoya T."/>
            <person name="Hosaka K."/>
        </authorList>
    </citation>
    <scope>NUCLEOTIDE SEQUENCE</scope>
    <source>
        <strain evidence="1">MO-923</strain>
    </source>
</reference>
<protein>
    <submittedName>
        <fullName evidence="1">Uncharacterized protein</fullName>
    </submittedName>
</protein>
<evidence type="ECO:0000313" key="1">
    <source>
        <dbReference type="EMBL" id="GJJ11706.1"/>
    </source>
</evidence>
<dbReference type="EMBL" id="BPWL01000006">
    <property type="protein sequence ID" value="GJJ11706.1"/>
    <property type="molecule type" value="Genomic_DNA"/>
</dbReference>
<accession>A0AAV5AGU1</accession>
<comment type="caution">
    <text evidence="1">The sequence shown here is derived from an EMBL/GenBank/DDBJ whole genome shotgun (WGS) entry which is preliminary data.</text>
</comment>
<sequence length="158" mass="16288">MSVAQINSSLQAALAAIGYPTNTTTAQAKQDFTAISNNLAIVPQGITLAVSVARTTSTVKNLSSPVTPEEGNYFLTVIQNLRTAVLGALNALNIRIPAIEAAIPGLSKFCLTTLKSLVDPLAQALTAAAPPNIPKGTIQEIHSSINVAIQSSLARVAA</sequence>
<dbReference type="Proteomes" id="UP001050691">
    <property type="component" value="Unassembled WGS sequence"/>
</dbReference>
<name>A0AAV5AGU1_9AGAM</name>
<organism evidence="1 2">
    <name type="scientific">Clathrus columnatus</name>
    <dbReference type="NCBI Taxonomy" id="1419009"/>
    <lineage>
        <taxon>Eukaryota</taxon>
        <taxon>Fungi</taxon>
        <taxon>Dikarya</taxon>
        <taxon>Basidiomycota</taxon>
        <taxon>Agaricomycotina</taxon>
        <taxon>Agaricomycetes</taxon>
        <taxon>Phallomycetidae</taxon>
        <taxon>Phallales</taxon>
        <taxon>Clathraceae</taxon>
        <taxon>Clathrus</taxon>
    </lineage>
</organism>
<dbReference type="AlphaFoldDB" id="A0AAV5AGU1"/>